<keyword evidence="3" id="KW-1185">Reference proteome</keyword>
<feature type="region of interest" description="Disordered" evidence="1">
    <location>
        <begin position="70"/>
        <end position="127"/>
    </location>
</feature>
<sequence>MPPRLASCTGPSRHHDPPSKPCHQTCSEPPLPLLLFKSEPSPSTHIKHQEPMLFNVPLLSPIVAAGTVTSDSASCSPTASLALPSNHQSHHPVIPVFSPDCASSLQSQGHGLETRTKKRKRQRREEE</sequence>
<gene>
    <name evidence="2" type="ORF">M0R45_025848</name>
</gene>
<reference evidence="2 3" key="1">
    <citation type="journal article" date="2023" name="G3 (Bethesda)">
        <title>A chromosome-length genome assembly and annotation of blackberry (Rubus argutus, cv. 'Hillquist').</title>
        <authorList>
            <person name="Bruna T."/>
            <person name="Aryal R."/>
            <person name="Dudchenko O."/>
            <person name="Sargent D.J."/>
            <person name="Mead D."/>
            <person name="Buti M."/>
            <person name="Cavallini A."/>
            <person name="Hytonen T."/>
            <person name="Andres J."/>
            <person name="Pham M."/>
            <person name="Weisz D."/>
            <person name="Mascagni F."/>
            <person name="Usai G."/>
            <person name="Natali L."/>
            <person name="Bassil N."/>
            <person name="Fernandez G.E."/>
            <person name="Lomsadze A."/>
            <person name="Armour M."/>
            <person name="Olukolu B."/>
            <person name="Poorten T."/>
            <person name="Britton C."/>
            <person name="Davik J."/>
            <person name="Ashrafi H."/>
            <person name="Aiden E.L."/>
            <person name="Borodovsky M."/>
            <person name="Worthington M."/>
        </authorList>
    </citation>
    <scope>NUCLEOTIDE SEQUENCE [LARGE SCALE GENOMIC DNA]</scope>
    <source>
        <strain evidence="2">PI 553951</strain>
    </source>
</reference>
<evidence type="ECO:0000313" key="3">
    <source>
        <dbReference type="Proteomes" id="UP001457282"/>
    </source>
</evidence>
<comment type="caution">
    <text evidence="2">The sequence shown here is derived from an EMBL/GenBank/DDBJ whole genome shotgun (WGS) entry which is preliminary data.</text>
</comment>
<proteinExistence type="predicted"/>
<name>A0AAW1WZF0_RUBAR</name>
<accession>A0AAW1WZF0</accession>
<organism evidence="2 3">
    <name type="scientific">Rubus argutus</name>
    <name type="common">Southern blackberry</name>
    <dbReference type="NCBI Taxonomy" id="59490"/>
    <lineage>
        <taxon>Eukaryota</taxon>
        <taxon>Viridiplantae</taxon>
        <taxon>Streptophyta</taxon>
        <taxon>Embryophyta</taxon>
        <taxon>Tracheophyta</taxon>
        <taxon>Spermatophyta</taxon>
        <taxon>Magnoliopsida</taxon>
        <taxon>eudicotyledons</taxon>
        <taxon>Gunneridae</taxon>
        <taxon>Pentapetalae</taxon>
        <taxon>rosids</taxon>
        <taxon>fabids</taxon>
        <taxon>Rosales</taxon>
        <taxon>Rosaceae</taxon>
        <taxon>Rosoideae</taxon>
        <taxon>Rosoideae incertae sedis</taxon>
        <taxon>Rubus</taxon>
    </lineage>
</organism>
<protein>
    <submittedName>
        <fullName evidence="2">Uncharacterized protein</fullName>
    </submittedName>
</protein>
<feature type="compositionally biased region" description="Polar residues" evidence="1">
    <location>
        <begin position="70"/>
        <end position="87"/>
    </location>
</feature>
<feature type="compositionally biased region" description="Basic residues" evidence="1">
    <location>
        <begin position="116"/>
        <end position="127"/>
    </location>
</feature>
<evidence type="ECO:0000313" key="2">
    <source>
        <dbReference type="EMBL" id="KAK9928725.1"/>
    </source>
</evidence>
<feature type="region of interest" description="Disordered" evidence="1">
    <location>
        <begin position="1"/>
        <end position="25"/>
    </location>
</feature>
<dbReference type="AlphaFoldDB" id="A0AAW1WZF0"/>
<dbReference type="Proteomes" id="UP001457282">
    <property type="component" value="Unassembled WGS sequence"/>
</dbReference>
<evidence type="ECO:0000256" key="1">
    <source>
        <dbReference type="SAM" id="MobiDB-lite"/>
    </source>
</evidence>
<dbReference type="EMBL" id="JBEDUW010000005">
    <property type="protein sequence ID" value="KAK9928725.1"/>
    <property type="molecule type" value="Genomic_DNA"/>
</dbReference>